<sequence length="165" mass="18854">MKLETDRLMLYMLGQELIDAAEKKGKHAFVVRSHTCDGEWCGQDFYDAIPLFRETLCRNKGTRGFDSWIMVCKENLEIVGGIGFLGEPDAEGVVEIGFATKESYQQDYCIEAARKLIDWACGHDEVKRIISRCVPDDTASGMVLENLGFRVDRMDQEFMYWTYPG</sequence>
<dbReference type="InterPro" id="IPR016181">
    <property type="entry name" value="Acyl_CoA_acyltransferase"/>
</dbReference>
<proteinExistence type="predicted"/>
<dbReference type="PANTHER" id="PTHR43792:SF13">
    <property type="entry name" value="ACETYLTRANSFERASE"/>
    <property type="match status" value="1"/>
</dbReference>
<evidence type="ECO:0000259" key="1">
    <source>
        <dbReference type="Pfam" id="PF13302"/>
    </source>
</evidence>
<dbReference type="RefSeq" id="WP_328275361.1">
    <property type="nucleotide sequence ID" value="NZ_JARTLD010000008.1"/>
</dbReference>
<evidence type="ECO:0000313" key="2">
    <source>
        <dbReference type="EMBL" id="MED5016335.1"/>
    </source>
</evidence>
<keyword evidence="3" id="KW-1185">Reference proteome</keyword>
<feature type="domain" description="N-acetyltransferase" evidence="1">
    <location>
        <begin position="53"/>
        <end position="150"/>
    </location>
</feature>
<name>A0ABU6PN97_9BACL</name>
<dbReference type="Pfam" id="PF13302">
    <property type="entry name" value="Acetyltransf_3"/>
    <property type="match status" value="1"/>
</dbReference>
<dbReference type="EMBL" id="JARTLD010000008">
    <property type="protein sequence ID" value="MED5016335.1"/>
    <property type="molecule type" value="Genomic_DNA"/>
</dbReference>
<reference evidence="2 3" key="1">
    <citation type="submission" date="2023-03" db="EMBL/GenBank/DDBJ databases">
        <title>Bacillus Genome Sequencing.</title>
        <authorList>
            <person name="Dunlap C."/>
        </authorList>
    </citation>
    <scope>NUCLEOTIDE SEQUENCE [LARGE SCALE GENOMIC DNA]</scope>
    <source>
        <strain evidence="2 3">NRS-52</strain>
    </source>
</reference>
<dbReference type="InterPro" id="IPR051531">
    <property type="entry name" value="N-acetyltransferase"/>
</dbReference>
<accession>A0ABU6PN97</accession>
<dbReference type="SUPFAM" id="SSF55729">
    <property type="entry name" value="Acyl-CoA N-acyltransferases (Nat)"/>
    <property type="match status" value="1"/>
</dbReference>
<dbReference type="Proteomes" id="UP001343257">
    <property type="component" value="Unassembled WGS sequence"/>
</dbReference>
<gene>
    <name evidence="2" type="ORF">P9847_03320</name>
</gene>
<protein>
    <submittedName>
        <fullName evidence="2">GNAT family N-acetyltransferase</fullName>
    </submittedName>
</protein>
<comment type="caution">
    <text evidence="2">The sequence shown here is derived from an EMBL/GenBank/DDBJ whole genome shotgun (WGS) entry which is preliminary data.</text>
</comment>
<organism evidence="2 3">
    <name type="scientific">Paenibacillus chibensis</name>
    <dbReference type="NCBI Taxonomy" id="59846"/>
    <lineage>
        <taxon>Bacteria</taxon>
        <taxon>Bacillati</taxon>
        <taxon>Bacillota</taxon>
        <taxon>Bacilli</taxon>
        <taxon>Bacillales</taxon>
        <taxon>Paenibacillaceae</taxon>
        <taxon>Paenibacillus</taxon>
    </lineage>
</organism>
<evidence type="ECO:0000313" key="3">
    <source>
        <dbReference type="Proteomes" id="UP001343257"/>
    </source>
</evidence>
<dbReference type="PANTHER" id="PTHR43792">
    <property type="entry name" value="GNAT FAMILY, PUTATIVE (AFU_ORTHOLOGUE AFUA_3G00765)-RELATED-RELATED"/>
    <property type="match status" value="1"/>
</dbReference>
<dbReference type="InterPro" id="IPR000182">
    <property type="entry name" value="GNAT_dom"/>
</dbReference>
<dbReference type="Gene3D" id="3.40.630.30">
    <property type="match status" value="1"/>
</dbReference>